<dbReference type="NCBIfam" id="TIGR00348">
    <property type="entry name" value="hsdR"/>
    <property type="match status" value="1"/>
</dbReference>
<dbReference type="InterPro" id="IPR051268">
    <property type="entry name" value="Type-I_R_enzyme_R_subunit"/>
</dbReference>
<dbReference type="InterPro" id="IPR055180">
    <property type="entry name" value="HsdR_RecA-like_helicase_dom_2"/>
</dbReference>
<keyword evidence="6" id="KW-0255">Endonuclease</keyword>
<dbReference type="PROSITE" id="PS51192">
    <property type="entry name" value="HELICASE_ATP_BIND_1"/>
    <property type="match status" value="1"/>
</dbReference>
<dbReference type="STRING" id="1802223.A2358_03815"/>
<dbReference type="InterPro" id="IPR014001">
    <property type="entry name" value="Helicase_ATP-bd"/>
</dbReference>
<evidence type="ECO:0000256" key="8">
    <source>
        <dbReference type="ARBA" id="ARBA00022840"/>
    </source>
</evidence>
<comment type="caution">
    <text evidence="13">The sequence shown here is derived from an EMBL/GenBank/DDBJ whole genome shotgun (WGS) entry which is preliminary data.</text>
</comment>
<proteinExistence type="inferred from homology"/>
<evidence type="ECO:0000256" key="6">
    <source>
        <dbReference type="ARBA" id="ARBA00022759"/>
    </source>
</evidence>
<keyword evidence="3" id="KW-0540">Nuclease</keyword>
<dbReference type="Gene3D" id="3.90.1570.50">
    <property type="match status" value="1"/>
</dbReference>
<evidence type="ECO:0000256" key="10">
    <source>
        <dbReference type="RuleBase" id="RU364115"/>
    </source>
</evidence>
<keyword evidence="8 10" id="KW-0067">ATP-binding</keyword>
<dbReference type="CDD" id="cd18800">
    <property type="entry name" value="SF2_C_EcoR124I-like"/>
    <property type="match status" value="1"/>
</dbReference>
<dbReference type="SMART" id="SM00487">
    <property type="entry name" value="DEXDc"/>
    <property type="match status" value="1"/>
</dbReference>
<gene>
    <name evidence="13" type="ORF">A2358_03815</name>
</gene>
<dbReference type="AlphaFoldDB" id="A0A1G2IW64"/>
<sequence length="1014" mass="116068">MTKKFNEDNLAEQPVIEWLKEMGYDYEFGPDLAPGGSLQERNSFRDVVLVPRLKRSIKRLNSELCDEAIDEAVMKIMAVEHPSPDIVNKEIYKLLTEGVKFEAKDKNGVEKGRVAKIFDFENPLNNEFLVVNQFAIQGVETIRRPDLVIFINGIPVIIFEVKSPTANTGTIKSAFYQLQGYKKDIPDIFKYNQFLVVSDLIKAKHGTISSDWEWFAPWKGIESEDEKNQGISPLEILTQGMFNKIRLIDIIKNFIVFEADSEKDTAKFTKKMCLYHQYFGVNKAINETLRATAPKGPSASSGQGNKKIGVFWHTQGSGKSLSMVFYVNKAKQLEALKSPTFLFLTDRNDLDGQFYKTFQRTGYPLAKQAETIKGLKEKLKTAGGELIFATIQKFDTENEVLSEKENIIVIADEAHRSQYAKFAGNVRMSIPSASFMGITGTPISLQNRDTRLVFGEHISAYQINKAVEDGATVPIYYEGRLVPLHLVNDFIDEEFEDLMGEHEFNVKEIVKRKWARLEQAVGSPERTKQIAKDIVDHFNNRGLEGKGMIVTMSRRIAVEMYGLISKMPDAPKIAVVVSKPEDFTGKIQNELNYKELEKQFKNPNDPLKMVIVCDMWLTGFDVPPLHTMYIDKPLKNHTLMQAIARVNRVFKDKPGGLIVDYIGIADNIKKALSIYSSDIQKQAMVPLQEIIDKMHEKYDVVKNILIDVDFSNWKKLEKTELVRLFQKAVNAVITDKKTERLDEENKKRFLKESEILFKVFALVMPNHEAVKIRNDVEFIQAVKKAIVKRIIVDGSPEIDLEIESALRELVSKSIAAEGVIDIFAMKDKNKPDISIFDEKFLEEVKNMKFKNLAIETLKKLLKDELRLRMKRNLIRYKTLLELLENIIEEYENNIINSTKVIEKLLQLAEKIKSAEKAGNSLGLTEEEMAFYDAISVGKKTLQKDEKTKFLIKELVKIIKRDVSVDWTNNEIVKARIRADVRLLLLRNDFAPTENEILLDSIFQQARFLYADYIK</sequence>
<evidence type="ECO:0000256" key="2">
    <source>
        <dbReference type="ARBA" id="ARBA00008598"/>
    </source>
</evidence>
<dbReference type="InterPro" id="IPR040980">
    <property type="entry name" value="SWI2_SNF2"/>
</dbReference>
<dbReference type="Proteomes" id="UP000178650">
    <property type="component" value="Unassembled WGS sequence"/>
</dbReference>
<evidence type="ECO:0000256" key="7">
    <source>
        <dbReference type="ARBA" id="ARBA00022801"/>
    </source>
</evidence>
<dbReference type="Pfam" id="PF04313">
    <property type="entry name" value="HSDR_N"/>
    <property type="match status" value="1"/>
</dbReference>
<dbReference type="Gene3D" id="3.40.50.300">
    <property type="entry name" value="P-loop containing nucleotide triphosphate hydrolases"/>
    <property type="match status" value="2"/>
</dbReference>
<dbReference type="CDD" id="cd22332">
    <property type="entry name" value="HsdR_N"/>
    <property type="match status" value="1"/>
</dbReference>
<evidence type="ECO:0000256" key="11">
    <source>
        <dbReference type="SAM" id="Coils"/>
    </source>
</evidence>
<evidence type="ECO:0000256" key="1">
    <source>
        <dbReference type="ARBA" id="ARBA00000851"/>
    </source>
</evidence>
<evidence type="ECO:0000313" key="14">
    <source>
        <dbReference type="Proteomes" id="UP000178650"/>
    </source>
</evidence>
<evidence type="ECO:0000256" key="4">
    <source>
        <dbReference type="ARBA" id="ARBA00022741"/>
    </source>
</evidence>
<dbReference type="PANTHER" id="PTHR30195:SF15">
    <property type="entry name" value="TYPE I RESTRICTION ENZYME HINDI ENDONUCLEASE SUBUNIT"/>
    <property type="match status" value="1"/>
</dbReference>
<evidence type="ECO:0000259" key="12">
    <source>
        <dbReference type="PROSITE" id="PS51192"/>
    </source>
</evidence>
<name>A0A1G2IW64_9BACT</name>
<dbReference type="Pfam" id="PF18766">
    <property type="entry name" value="SWI2_SNF2"/>
    <property type="match status" value="1"/>
</dbReference>
<comment type="subunit">
    <text evidence="10">The type I restriction/modification system is composed of three polypeptides R, M and S.</text>
</comment>
<feature type="domain" description="Helicase ATP-binding" evidence="12">
    <location>
        <begin position="300"/>
        <end position="460"/>
    </location>
</feature>
<comment type="function">
    <text evidence="10">Subunit R is required for both nuclease and ATPase activities, but not for modification.</text>
</comment>
<keyword evidence="9 10" id="KW-0238">DNA-binding</keyword>
<dbReference type="GO" id="GO:0005524">
    <property type="term" value="F:ATP binding"/>
    <property type="evidence" value="ECO:0007669"/>
    <property type="project" value="UniProtKB-KW"/>
</dbReference>
<dbReference type="EC" id="3.1.21.3" evidence="10"/>
<dbReference type="PANTHER" id="PTHR30195">
    <property type="entry name" value="TYPE I SITE-SPECIFIC DEOXYRIBONUCLEASE PROTEIN SUBUNIT M AND R"/>
    <property type="match status" value="1"/>
</dbReference>
<dbReference type="GO" id="GO:0009307">
    <property type="term" value="P:DNA restriction-modification system"/>
    <property type="evidence" value="ECO:0007669"/>
    <property type="project" value="UniProtKB-KW"/>
</dbReference>
<comment type="catalytic activity">
    <reaction evidence="1 10">
        <text>Endonucleolytic cleavage of DNA to give random double-stranded fragments with terminal 5'-phosphates, ATP is simultaneously hydrolyzed.</text>
        <dbReference type="EC" id="3.1.21.3"/>
    </reaction>
</comment>
<dbReference type="GO" id="GO:0009035">
    <property type="term" value="F:type I site-specific deoxyribonuclease activity"/>
    <property type="evidence" value="ECO:0007669"/>
    <property type="project" value="UniProtKB-EC"/>
</dbReference>
<dbReference type="InterPro" id="IPR007409">
    <property type="entry name" value="Restrct_endonuc_type1_HsdR_N"/>
</dbReference>
<comment type="similarity">
    <text evidence="2 10">Belongs to the HsdR family.</text>
</comment>
<dbReference type="InterPro" id="IPR021810">
    <property type="entry name" value="T1RH-like_C"/>
</dbReference>
<keyword evidence="5 10" id="KW-0680">Restriction system</keyword>
<dbReference type="CDD" id="cd18030">
    <property type="entry name" value="DEXHc_RE_I_HsdR"/>
    <property type="match status" value="1"/>
</dbReference>
<dbReference type="EMBL" id="MHPJ01000009">
    <property type="protein sequence ID" value="OGZ79086.1"/>
    <property type="molecule type" value="Genomic_DNA"/>
</dbReference>
<evidence type="ECO:0000256" key="5">
    <source>
        <dbReference type="ARBA" id="ARBA00022747"/>
    </source>
</evidence>
<feature type="coiled-coil region" evidence="11">
    <location>
        <begin position="873"/>
        <end position="907"/>
    </location>
</feature>
<dbReference type="InterPro" id="IPR027417">
    <property type="entry name" value="P-loop_NTPase"/>
</dbReference>
<organism evidence="13 14">
    <name type="scientific">Candidatus Staskawiczbacteria bacterium RIFOXYB1_FULL_37_44</name>
    <dbReference type="NCBI Taxonomy" id="1802223"/>
    <lineage>
        <taxon>Bacteria</taxon>
        <taxon>Candidatus Staskawicziibacteriota</taxon>
    </lineage>
</organism>
<dbReference type="InterPro" id="IPR004473">
    <property type="entry name" value="Restrct_endonuc_typeI_HsdR"/>
</dbReference>
<dbReference type="Pfam" id="PF22679">
    <property type="entry name" value="T1R_D3-like"/>
    <property type="match status" value="1"/>
</dbReference>
<dbReference type="Pfam" id="PF11867">
    <property type="entry name" value="T1RH-like_C"/>
    <property type="match status" value="1"/>
</dbReference>
<keyword evidence="11" id="KW-0175">Coiled coil</keyword>
<dbReference type="GO" id="GO:0003677">
    <property type="term" value="F:DNA binding"/>
    <property type="evidence" value="ECO:0007669"/>
    <property type="project" value="UniProtKB-KW"/>
</dbReference>
<dbReference type="SUPFAM" id="SSF52540">
    <property type="entry name" value="P-loop containing nucleoside triphosphate hydrolases"/>
    <property type="match status" value="2"/>
</dbReference>
<evidence type="ECO:0000256" key="9">
    <source>
        <dbReference type="ARBA" id="ARBA00023125"/>
    </source>
</evidence>
<keyword evidence="4 10" id="KW-0547">Nucleotide-binding</keyword>
<protein>
    <recommendedName>
        <fullName evidence="10">Type I restriction enzyme endonuclease subunit</fullName>
        <shortName evidence="10">R protein</shortName>
        <ecNumber evidence="10">3.1.21.3</ecNumber>
    </recommendedName>
</protein>
<accession>A0A1G2IW64</accession>
<evidence type="ECO:0000313" key="13">
    <source>
        <dbReference type="EMBL" id="OGZ79086.1"/>
    </source>
</evidence>
<keyword evidence="7 10" id="KW-0378">Hydrolase</keyword>
<reference evidence="13 14" key="1">
    <citation type="journal article" date="2016" name="Nat. Commun.">
        <title>Thousands of microbial genomes shed light on interconnected biogeochemical processes in an aquifer system.</title>
        <authorList>
            <person name="Anantharaman K."/>
            <person name="Brown C.T."/>
            <person name="Hug L.A."/>
            <person name="Sharon I."/>
            <person name="Castelle C.J."/>
            <person name="Probst A.J."/>
            <person name="Thomas B.C."/>
            <person name="Singh A."/>
            <person name="Wilkins M.J."/>
            <person name="Karaoz U."/>
            <person name="Brodie E.L."/>
            <person name="Williams K.H."/>
            <person name="Hubbard S.S."/>
            <person name="Banfield J.F."/>
        </authorList>
    </citation>
    <scope>NUCLEOTIDE SEQUENCE [LARGE SCALE GENOMIC DNA]</scope>
</reference>
<evidence type="ECO:0000256" key="3">
    <source>
        <dbReference type="ARBA" id="ARBA00022722"/>
    </source>
</evidence>